<sequence>MAQYDDTTKMLMDIKEDVATTKAKVDSIEDKLNQVDNIEAKSDKALAKSIEVEHEIGRVTQIQNWVICLSTLVGVYPSVKPGAFFSIPISTSHKAAYPK</sequence>
<proteinExistence type="predicted"/>
<evidence type="ECO:0000256" key="1">
    <source>
        <dbReference type="SAM" id="Coils"/>
    </source>
</evidence>
<reference evidence="2 3" key="1">
    <citation type="submission" date="2018-03" db="EMBL/GenBank/DDBJ databases">
        <title>Draft Genome Sequences of six Lactobacillus pentosus Strains Isolated from Brines of Traditionally Fermented Spanish-Style Green Table Olives.</title>
        <authorList>
            <person name="Calero-Delgado B."/>
            <person name="Martin-Platero A.M."/>
            <person name="Perez-Pulido A.J."/>
            <person name="Benitez-Cabello A."/>
            <person name="Casimiro-Soriguer C.S."/>
            <person name="Martinez-Bueno M."/>
            <person name="Arroyo-Lopez F.N."/>
            <person name="Rodriguez-Gomez F."/>
            <person name="Bautista-Gallego J."/>
            <person name="Garrido-Fernandez A."/>
            <person name="Jimenez-Diaz R."/>
        </authorList>
    </citation>
    <scope>NUCLEOTIDE SEQUENCE [LARGE SCALE GENOMIC DNA]</scope>
    <source>
        <strain evidence="2 3">IG2</strain>
    </source>
</reference>
<name>A0ABX5CXB0_LACPE</name>
<dbReference type="Proteomes" id="UP000238378">
    <property type="component" value="Unassembled WGS sequence"/>
</dbReference>
<evidence type="ECO:0000313" key="3">
    <source>
        <dbReference type="Proteomes" id="UP000238378"/>
    </source>
</evidence>
<comment type="caution">
    <text evidence="2">The sequence shown here is derived from an EMBL/GenBank/DDBJ whole genome shotgun (WGS) entry which is preliminary data.</text>
</comment>
<keyword evidence="3" id="KW-1185">Reference proteome</keyword>
<dbReference type="EMBL" id="PVOB01000217">
    <property type="protein sequence ID" value="PRO93566.1"/>
    <property type="molecule type" value="Genomic_DNA"/>
</dbReference>
<accession>A0ABX5CXB0</accession>
<gene>
    <name evidence="2" type="ORF">C6Y08_12835</name>
</gene>
<protein>
    <submittedName>
        <fullName evidence="2">Uncharacterized protein</fullName>
    </submittedName>
</protein>
<dbReference type="RefSeq" id="WP_105961673.1">
    <property type="nucleotide sequence ID" value="NZ_PVOB01000217.1"/>
</dbReference>
<keyword evidence="1" id="KW-0175">Coiled coil</keyword>
<feature type="coiled-coil region" evidence="1">
    <location>
        <begin position="11"/>
        <end position="48"/>
    </location>
</feature>
<organism evidence="2 3">
    <name type="scientific">Lactiplantibacillus pentosus</name>
    <name type="common">Lactobacillus pentosus</name>
    <dbReference type="NCBI Taxonomy" id="1589"/>
    <lineage>
        <taxon>Bacteria</taxon>
        <taxon>Bacillati</taxon>
        <taxon>Bacillota</taxon>
        <taxon>Bacilli</taxon>
        <taxon>Lactobacillales</taxon>
        <taxon>Lactobacillaceae</taxon>
        <taxon>Lactiplantibacillus</taxon>
    </lineage>
</organism>
<evidence type="ECO:0000313" key="2">
    <source>
        <dbReference type="EMBL" id="PRO93566.1"/>
    </source>
</evidence>